<dbReference type="SUPFAM" id="SSF82171">
    <property type="entry name" value="DPP6 N-terminal domain-like"/>
    <property type="match status" value="1"/>
</dbReference>
<dbReference type="EMBL" id="QBKT01000001">
    <property type="protein sequence ID" value="PTX63790.1"/>
    <property type="molecule type" value="Genomic_DNA"/>
</dbReference>
<dbReference type="RefSeq" id="WP_108113163.1">
    <property type="nucleotide sequence ID" value="NZ_QBKT01000001.1"/>
</dbReference>
<dbReference type="InterPro" id="IPR006665">
    <property type="entry name" value="OmpA-like"/>
</dbReference>
<dbReference type="Pfam" id="PF13620">
    <property type="entry name" value="CarboxypepD_reg"/>
    <property type="match status" value="1"/>
</dbReference>
<dbReference type="Pfam" id="PF00691">
    <property type="entry name" value="OmpA"/>
    <property type="match status" value="1"/>
</dbReference>
<evidence type="ECO:0000256" key="1">
    <source>
        <dbReference type="ARBA" id="ARBA00004442"/>
    </source>
</evidence>
<dbReference type="PANTHER" id="PTHR30329:SF21">
    <property type="entry name" value="LIPOPROTEIN YIAD-RELATED"/>
    <property type="match status" value="1"/>
</dbReference>
<dbReference type="GO" id="GO:0009279">
    <property type="term" value="C:cell outer membrane"/>
    <property type="evidence" value="ECO:0007669"/>
    <property type="project" value="UniProtKB-SubCell"/>
</dbReference>
<dbReference type="SUPFAM" id="SSF49464">
    <property type="entry name" value="Carboxypeptidase regulatory domain-like"/>
    <property type="match status" value="1"/>
</dbReference>
<name>A0A2T6C632_9FLAO</name>
<dbReference type="InterPro" id="IPR050330">
    <property type="entry name" value="Bact_OuterMem_StrucFunc"/>
</dbReference>
<dbReference type="InterPro" id="IPR011659">
    <property type="entry name" value="WD40"/>
</dbReference>
<feature type="chain" id="PRO_5015586704" evidence="5">
    <location>
        <begin position="23"/>
        <end position="543"/>
    </location>
</feature>
<reference evidence="7 8" key="1">
    <citation type="submission" date="2018-04" db="EMBL/GenBank/DDBJ databases">
        <title>Genomic Encyclopedia of Archaeal and Bacterial Type Strains, Phase II (KMG-II): from individual species to whole genera.</title>
        <authorList>
            <person name="Goeker M."/>
        </authorList>
    </citation>
    <scope>NUCLEOTIDE SEQUENCE [LARGE SCALE GENOMIC DNA]</scope>
    <source>
        <strain evidence="7 8">DSM 25731</strain>
    </source>
</reference>
<evidence type="ECO:0000259" key="6">
    <source>
        <dbReference type="PROSITE" id="PS51123"/>
    </source>
</evidence>
<evidence type="ECO:0000313" key="7">
    <source>
        <dbReference type="EMBL" id="PTX63790.1"/>
    </source>
</evidence>
<dbReference type="InterPro" id="IPR006664">
    <property type="entry name" value="OMP_bac"/>
</dbReference>
<evidence type="ECO:0000313" key="8">
    <source>
        <dbReference type="Proteomes" id="UP000244090"/>
    </source>
</evidence>
<dbReference type="Proteomes" id="UP000244090">
    <property type="component" value="Unassembled WGS sequence"/>
</dbReference>
<organism evidence="7 8">
    <name type="scientific">Kordia periserrulae</name>
    <dbReference type="NCBI Taxonomy" id="701523"/>
    <lineage>
        <taxon>Bacteria</taxon>
        <taxon>Pseudomonadati</taxon>
        <taxon>Bacteroidota</taxon>
        <taxon>Flavobacteriia</taxon>
        <taxon>Flavobacteriales</taxon>
        <taxon>Flavobacteriaceae</taxon>
        <taxon>Kordia</taxon>
    </lineage>
</organism>
<dbReference type="AlphaFoldDB" id="A0A2T6C632"/>
<dbReference type="Gene3D" id="2.60.40.1120">
    <property type="entry name" value="Carboxypeptidase-like, regulatory domain"/>
    <property type="match status" value="1"/>
</dbReference>
<keyword evidence="2 4" id="KW-0472">Membrane</keyword>
<keyword evidence="5" id="KW-0732">Signal</keyword>
<feature type="domain" description="OmpA-like" evidence="6">
    <location>
        <begin position="425"/>
        <end position="543"/>
    </location>
</feature>
<dbReference type="CDD" id="cd07185">
    <property type="entry name" value="OmpA_C-like"/>
    <property type="match status" value="1"/>
</dbReference>
<accession>A0A2T6C632</accession>
<keyword evidence="8" id="KW-1185">Reference proteome</keyword>
<gene>
    <name evidence="7" type="ORF">C8N46_101398</name>
</gene>
<dbReference type="PROSITE" id="PS51123">
    <property type="entry name" value="OMPA_2"/>
    <property type="match status" value="1"/>
</dbReference>
<sequence length="543" mass="60740">MRKFTATVLTSLALFTVTFATAQGPEAEAIGTSETYSNVADKDAEYRAIKALDPNGFMYEFKNLNINTEFSEHATAFFRDKVIVSSAKKIGAFFTKKDPTTNEGFHNLYCGDLNQKGDIKNLVNFSRAINTRENHEGSVALNDAQNVVFFTRSIEENGQHNLKIFKAEMLEYEWTNFEMLPFNVAGYAIENPVLSPDNKTIYFSSNMPGSKGGYDLFSVTINEDGTYSKPKNLGSEINTHKDEKFPYVMADNSALYFSSNGHYNLGGLDVFESKIIDGKFSFPVNMGSSLNSPEDDFGFLMDQTNSGFFTSNRAGGKGGNDIYYFKREKTTQTLQGLIVDHKTNMILPNATVTVVDAYGRVVDKITSDDKGIFTTTIIPYNSYTIHASKDGFIDQEEDFESFRGDNYKHNVTIKLPQAKAEIVQEEEKLVIKIENIYFDYNKWVLKDESTLALNKIVDVLNENPEMKIEINAHTDNRGSANYNAKLSNKRATAARAYLLAKGVAASRVISNGYGESQPLVDCGTTCSEAQHETNRRIEFIIVE</sequence>
<protein>
    <submittedName>
        <fullName evidence="7">WD40 repeat protein</fullName>
    </submittedName>
</protein>
<evidence type="ECO:0000256" key="4">
    <source>
        <dbReference type="PROSITE-ProRule" id="PRU00473"/>
    </source>
</evidence>
<evidence type="ECO:0000256" key="5">
    <source>
        <dbReference type="SAM" id="SignalP"/>
    </source>
</evidence>
<evidence type="ECO:0000256" key="3">
    <source>
        <dbReference type="ARBA" id="ARBA00023237"/>
    </source>
</evidence>
<dbReference type="InterPro" id="IPR008969">
    <property type="entry name" value="CarboxyPept-like_regulatory"/>
</dbReference>
<feature type="signal peptide" evidence="5">
    <location>
        <begin position="1"/>
        <end position="22"/>
    </location>
</feature>
<dbReference type="Pfam" id="PF07676">
    <property type="entry name" value="PD40"/>
    <property type="match status" value="2"/>
</dbReference>
<dbReference type="InterPro" id="IPR036737">
    <property type="entry name" value="OmpA-like_sf"/>
</dbReference>
<keyword evidence="3" id="KW-0998">Cell outer membrane</keyword>
<dbReference type="SUPFAM" id="SSF103088">
    <property type="entry name" value="OmpA-like"/>
    <property type="match status" value="1"/>
</dbReference>
<dbReference type="PANTHER" id="PTHR30329">
    <property type="entry name" value="STATOR ELEMENT OF FLAGELLAR MOTOR COMPLEX"/>
    <property type="match status" value="1"/>
</dbReference>
<comment type="caution">
    <text evidence="7">The sequence shown here is derived from an EMBL/GenBank/DDBJ whole genome shotgun (WGS) entry which is preliminary data.</text>
</comment>
<proteinExistence type="predicted"/>
<evidence type="ECO:0000256" key="2">
    <source>
        <dbReference type="ARBA" id="ARBA00023136"/>
    </source>
</evidence>
<dbReference type="PRINTS" id="PR01021">
    <property type="entry name" value="OMPADOMAIN"/>
</dbReference>
<comment type="subcellular location">
    <subcellularLocation>
        <location evidence="1">Cell outer membrane</location>
    </subcellularLocation>
</comment>
<dbReference type="Gene3D" id="3.30.1330.60">
    <property type="entry name" value="OmpA-like domain"/>
    <property type="match status" value="1"/>
</dbReference>
<dbReference type="OrthoDB" id="1403615at2"/>